<feature type="coiled-coil region" evidence="1">
    <location>
        <begin position="107"/>
        <end position="134"/>
    </location>
</feature>
<feature type="region of interest" description="Disordered" evidence="2">
    <location>
        <begin position="1"/>
        <end position="77"/>
    </location>
</feature>
<accession>A0A1E1WPM2</accession>
<proteinExistence type="predicted"/>
<evidence type="ECO:0000313" key="3">
    <source>
        <dbReference type="EMBL" id="JAT88928.1"/>
    </source>
</evidence>
<sequence length="150" mass="17028">LTGGYCVSQTELISTVDEEPGGELEETTVKEVPVKEKEENVDAPAPETNHQSDIDGSHPPSDLQSDSDDDVPLKNISVKKRLEQKKSRVRVRKKEWPQKKEEKGFIADFAKEIILTKEEQLQELRERAKSLNYLNSPLKCELCYKGFIDA</sequence>
<dbReference type="AlphaFoldDB" id="A0A1E1WPM2"/>
<organism evidence="3">
    <name type="scientific">Pectinophora gossypiella</name>
    <name type="common">Cotton pink bollworm</name>
    <name type="synonym">Depressaria gossypiella</name>
    <dbReference type="NCBI Taxonomy" id="13191"/>
    <lineage>
        <taxon>Eukaryota</taxon>
        <taxon>Metazoa</taxon>
        <taxon>Ecdysozoa</taxon>
        <taxon>Arthropoda</taxon>
        <taxon>Hexapoda</taxon>
        <taxon>Insecta</taxon>
        <taxon>Pterygota</taxon>
        <taxon>Neoptera</taxon>
        <taxon>Endopterygota</taxon>
        <taxon>Lepidoptera</taxon>
        <taxon>Glossata</taxon>
        <taxon>Ditrysia</taxon>
        <taxon>Gelechioidea</taxon>
        <taxon>Gelechiidae</taxon>
        <taxon>Apatetrinae</taxon>
        <taxon>Pectinophora</taxon>
    </lineage>
</organism>
<dbReference type="EMBL" id="GDQN01002126">
    <property type="protein sequence ID" value="JAT88928.1"/>
    <property type="molecule type" value="Transcribed_RNA"/>
</dbReference>
<protein>
    <submittedName>
        <fullName evidence="3">Uncharacterized protein</fullName>
    </submittedName>
</protein>
<feature type="non-terminal residue" evidence="3">
    <location>
        <position position="1"/>
    </location>
</feature>
<evidence type="ECO:0000256" key="1">
    <source>
        <dbReference type="SAM" id="Coils"/>
    </source>
</evidence>
<gene>
    <name evidence="3" type="ORF">g.1173</name>
</gene>
<dbReference type="OrthoDB" id="654211at2759"/>
<evidence type="ECO:0000256" key="2">
    <source>
        <dbReference type="SAM" id="MobiDB-lite"/>
    </source>
</evidence>
<feature type="compositionally biased region" description="Basic and acidic residues" evidence="2">
    <location>
        <begin position="27"/>
        <end position="40"/>
    </location>
</feature>
<feature type="non-terminal residue" evidence="3">
    <location>
        <position position="150"/>
    </location>
</feature>
<feature type="compositionally biased region" description="Acidic residues" evidence="2">
    <location>
        <begin position="16"/>
        <end position="26"/>
    </location>
</feature>
<reference evidence="3" key="1">
    <citation type="submission" date="2015-09" db="EMBL/GenBank/DDBJ databases">
        <title>De novo assembly of Pectinophora gossypiella (Pink Bollworm) gut transcriptome.</title>
        <authorList>
            <person name="Tassone E.E."/>
        </authorList>
    </citation>
    <scope>NUCLEOTIDE SEQUENCE</scope>
</reference>
<name>A0A1E1WPM2_PECGO</name>
<keyword evidence="1" id="KW-0175">Coiled coil</keyword>